<evidence type="ECO:0000313" key="1">
    <source>
        <dbReference type="EMBL" id="CAA9318797.1"/>
    </source>
</evidence>
<dbReference type="EMBL" id="CADCTR010001904">
    <property type="protein sequence ID" value="CAA9318797.1"/>
    <property type="molecule type" value="Genomic_DNA"/>
</dbReference>
<gene>
    <name evidence="1" type="ORF">AVDCRST_MAG93-5640</name>
</gene>
<name>A0A6J4L425_9CHLR</name>
<feature type="non-terminal residue" evidence="1">
    <location>
        <position position="61"/>
    </location>
</feature>
<organism evidence="1">
    <name type="scientific">uncultured Chloroflexia bacterium</name>
    <dbReference type="NCBI Taxonomy" id="1672391"/>
    <lineage>
        <taxon>Bacteria</taxon>
        <taxon>Bacillati</taxon>
        <taxon>Chloroflexota</taxon>
        <taxon>Chloroflexia</taxon>
        <taxon>environmental samples</taxon>
    </lineage>
</organism>
<dbReference type="AlphaFoldDB" id="A0A6J4L425"/>
<protein>
    <submittedName>
        <fullName evidence="1">Uncharacterized protein</fullName>
    </submittedName>
</protein>
<reference evidence="1" key="1">
    <citation type="submission" date="2020-02" db="EMBL/GenBank/DDBJ databases">
        <authorList>
            <person name="Meier V. D."/>
        </authorList>
    </citation>
    <scope>NUCLEOTIDE SEQUENCE</scope>
    <source>
        <strain evidence="1">AVDCRST_MAG93</strain>
    </source>
</reference>
<accession>A0A6J4L425</accession>
<proteinExistence type="predicted"/>
<sequence length="61" mass="7100">MKAKGKTQRASLRVLKIYIARELLDTLVELILPKQLVHLDSFIPGSRCLRNQLFCECRLCR</sequence>